<accession>A0A6V8LN01</accession>
<proteinExistence type="predicted"/>
<evidence type="ECO:0000313" key="1">
    <source>
        <dbReference type="EMBL" id="GFK92380.1"/>
    </source>
</evidence>
<evidence type="ECO:0000313" key="2">
    <source>
        <dbReference type="Proteomes" id="UP000494245"/>
    </source>
</evidence>
<name>A0A6V8LN01_9BACT</name>
<comment type="caution">
    <text evidence="1">The sequence shown here is derived from an EMBL/GenBank/DDBJ whole genome shotgun (WGS) entry which is preliminary data.</text>
</comment>
<keyword evidence="2" id="KW-1185">Reference proteome</keyword>
<gene>
    <name evidence="1" type="ORF">NNJEOMEG_00205</name>
</gene>
<dbReference type="EMBL" id="BLTE01000001">
    <property type="protein sequence ID" value="GFK92380.1"/>
    <property type="molecule type" value="Genomic_DNA"/>
</dbReference>
<dbReference type="RefSeq" id="WP_173080440.1">
    <property type="nucleotide sequence ID" value="NZ_BLTE01000001.1"/>
</dbReference>
<dbReference type="AlphaFoldDB" id="A0A6V8LN01"/>
<dbReference type="Proteomes" id="UP000494245">
    <property type="component" value="Unassembled WGS sequence"/>
</dbReference>
<protein>
    <submittedName>
        <fullName evidence="1">Uncharacterized protein</fullName>
    </submittedName>
</protein>
<reference evidence="1 2" key="2">
    <citation type="submission" date="2020-05" db="EMBL/GenBank/DDBJ databases">
        <title>Draft genome sequence of Desulfovibrio sp. strainFSS-1.</title>
        <authorList>
            <person name="Shimoshige H."/>
            <person name="Kobayashi H."/>
            <person name="Maekawa T."/>
        </authorList>
    </citation>
    <scope>NUCLEOTIDE SEQUENCE [LARGE SCALE GENOMIC DNA]</scope>
    <source>
        <strain evidence="1 2">SIID29052-01</strain>
    </source>
</reference>
<organism evidence="1 2">
    <name type="scientific">Fundidesulfovibrio magnetotacticus</name>
    <dbReference type="NCBI Taxonomy" id="2730080"/>
    <lineage>
        <taxon>Bacteria</taxon>
        <taxon>Pseudomonadati</taxon>
        <taxon>Thermodesulfobacteriota</taxon>
        <taxon>Desulfovibrionia</taxon>
        <taxon>Desulfovibrionales</taxon>
        <taxon>Desulfovibrionaceae</taxon>
        <taxon>Fundidesulfovibrio</taxon>
    </lineage>
</organism>
<sequence length="174" mass="19963">MDLIKAALQAPVVGQDFLTWLWFRSEKNGWNFTLKDGGELNVFLEQRLSVRGGSGENVEKAVVTGPHAEFTEAKLGLRNGKLVDKSLLRFERDGNTWMVLLDADSFSLSGLKTPKIETRLEDGDDPDAAFLEKMMLVEQCMDYVDELFTQFLKVRLSPDWNDELRAFREWLEEK</sequence>
<reference evidence="1 2" key="1">
    <citation type="submission" date="2020-04" db="EMBL/GenBank/DDBJ databases">
        <authorList>
            <consortium name="Desulfovibrio sp. FSS-1 genome sequencing consortium"/>
            <person name="Shimoshige H."/>
            <person name="Kobayashi H."/>
            <person name="Maekawa T."/>
        </authorList>
    </citation>
    <scope>NUCLEOTIDE SEQUENCE [LARGE SCALE GENOMIC DNA]</scope>
    <source>
        <strain evidence="1 2">SIID29052-01</strain>
    </source>
</reference>